<dbReference type="STRING" id="108980.GCA_000934145_00714"/>
<comment type="caution">
    <text evidence="2">The sequence shown here is derived from an EMBL/GenBank/DDBJ whole genome shotgun (WGS) entry which is preliminary data.</text>
</comment>
<dbReference type="InterPro" id="IPR009739">
    <property type="entry name" value="LprI-like_N"/>
</dbReference>
<proteinExistence type="predicted"/>
<dbReference type="Proteomes" id="UP000263596">
    <property type="component" value="Unassembled WGS sequence"/>
</dbReference>
<accession>A0A2N6VE97</accession>
<evidence type="ECO:0000313" key="2">
    <source>
        <dbReference type="EMBL" id="HCK29669.1"/>
    </source>
</evidence>
<dbReference type="Gene3D" id="1.20.1270.180">
    <property type="match status" value="1"/>
</dbReference>
<dbReference type="AlphaFoldDB" id="A0A2N6VE97"/>
<feature type="domain" description="Lysozyme inhibitor LprI-like N-terminal" evidence="1">
    <location>
        <begin position="54"/>
        <end position="128"/>
    </location>
</feature>
<protein>
    <recommendedName>
        <fullName evidence="1">Lysozyme inhibitor LprI-like N-terminal domain-containing protein</fullName>
    </recommendedName>
</protein>
<reference evidence="2 3" key="1">
    <citation type="journal article" date="2018" name="Nat. Biotechnol.">
        <title>A standardized bacterial taxonomy based on genome phylogeny substantially revises the tree of life.</title>
        <authorList>
            <person name="Parks D.H."/>
            <person name="Chuvochina M."/>
            <person name="Waite D.W."/>
            <person name="Rinke C."/>
            <person name="Skarshewski A."/>
            <person name="Chaumeil P.A."/>
            <person name="Hugenholtz P."/>
        </authorList>
    </citation>
    <scope>NUCLEOTIDE SEQUENCE [LARGE SCALE GENOMIC DNA]</scope>
    <source>
        <strain evidence="2">UBA9669</strain>
    </source>
</reference>
<dbReference type="Pfam" id="PF07007">
    <property type="entry name" value="LprI"/>
    <property type="match status" value="1"/>
</dbReference>
<dbReference type="RefSeq" id="WP_151725381.1">
    <property type="nucleotide sequence ID" value="NZ_BKGX01000161.1"/>
</dbReference>
<dbReference type="EMBL" id="DPVE01000103">
    <property type="protein sequence ID" value="HCK29669.1"/>
    <property type="molecule type" value="Genomic_DNA"/>
</dbReference>
<name>A0A2N6VE97_9GAMM</name>
<organism evidence="2 3">
    <name type="scientific">Acinetobacter ursingii</name>
    <dbReference type="NCBI Taxonomy" id="108980"/>
    <lineage>
        <taxon>Bacteria</taxon>
        <taxon>Pseudomonadati</taxon>
        <taxon>Pseudomonadota</taxon>
        <taxon>Gammaproteobacteria</taxon>
        <taxon>Moraxellales</taxon>
        <taxon>Moraxellaceae</taxon>
        <taxon>Acinetobacter</taxon>
    </lineage>
</organism>
<evidence type="ECO:0000313" key="3">
    <source>
        <dbReference type="Proteomes" id="UP000263596"/>
    </source>
</evidence>
<sequence>MTKLKNSLLLLSLIFLVETANAQNSVESDLYSQCVEETIQKQHLPSINNAVVDVCSGYARGLYEKQIVQLLDQIKTTGSPERYNKIMKSQQLWKQYVDQECQNAGDYIGSPMYGFCPMLEYQHRVEQLQEYIN</sequence>
<evidence type="ECO:0000259" key="1">
    <source>
        <dbReference type="Pfam" id="PF07007"/>
    </source>
</evidence>
<gene>
    <name evidence="2" type="ORF">DHW29_05420</name>
</gene>